<organism evidence="4 6">
    <name type="scientific">Bursaphelenchus xylophilus</name>
    <name type="common">Pinewood nematode worm</name>
    <name type="synonym">Aphelenchoides xylophilus</name>
    <dbReference type="NCBI Taxonomy" id="6326"/>
    <lineage>
        <taxon>Eukaryota</taxon>
        <taxon>Metazoa</taxon>
        <taxon>Ecdysozoa</taxon>
        <taxon>Nematoda</taxon>
        <taxon>Chromadorea</taxon>
        <taxon>Rhabditida</taxon>
        <taxon>Tylenchina</taxon>
        <taxon>Tylenchomorpha</taxon>
        <taxon>Aphelenchoidea</taxon>
        <taxon>Aphelenchoididae</taxon>
        <taxon>Bursaphelenchus</taxon>
    </lineage>
</organism>
<name>A0A1I7RV27_BURXY</name>
<accession>A0A1I7RV27</accession>
<protein>
    <submittedName>
        <fullName evidence="2">(pine wood nematode) hypothetical protein</fullName>
    </submittedName>
</protein>
<evidence type="ECO:0000313" key="2">
    <source>
        <dbReference type="EMBL" id="CAD5219695.1"/>
    </source>
</evidence>
<reference evidence="6" key="1">
    <citation type="submission" date="2016-11" db="UniProtKB">
        <authorList>
            <consortium name="WormBaseParasite"/>
        </authorList>
    </citation>
    <scope>IDENTIFICATION</scope>
</reference>
<feature type="transmembrane region" description="Helical" evidence="1">
    <location>
        <begin position="62"/>
        <end position="84"/>
    </location>
</feature>
<feature type="transmembrane region" description="Helical" evidence="1">
    <location>
        <begin position="27"/>
        <end position="50"/>
    </location>
</feature>
<feature type="transmembrane region" description="Helical" evidence="1">
    <location>
        <begin position="188"/>
        <end position="208"/>
    </location>
</feature>
<feature type="transmembrane region" description="Helical" evidence="1">
    <location>
        <begin position="139"/>
        <end position="168"/>
    </location>
</feature>
<keyword evidence="1" id="KW-0812">Transmembrane</keyword>
<gene>
    <name evidence="2" type="ORF">BXYJ_LOCUS5807</name>
</gene>
<evidence type="ECO:0000313" key="6">
    <source>
        <dbReference type="WBParaSite" id="BXY_0458800.1"/>
    </source>
</evidence>
<evidence type="ECO:0000313" key="3">
    <source>
        <dbReference type="EMBL" id="CAG9105175.1"/>
    </source>
</evidence>
<keyword evidence="1" id="KW-0472">Membrane</keyword>
<dbReference type="WBParaSite" id="BXY_0458800.1">
    <property type="protein sequence ID" value="BXY_0458800.1"/>
    <property type="gene ID" value="BXY_0458800"/>
</dbReference>
<dbReference type="Proteomes" id="UP000095284">
    <property type="component" value="Unplaced"/>
</dbReference>
<keyword evidence="1" id="KW-1133">Transmembrane helix</keyword>
<dbReference type="Proteomes" id="UP000582659">
    <property type="component" value="Unassembled WGS sequence"/>
</dbReference>
<feature type="transmembrane region" description="Helical" evidence="1">
    <location>
        <begin position="96"/>
        <end position="119"/>
    </location>
</feature>
<evidence type="ECO:0000313" key="4">
    <source>
        <dbReference type="Proteomes" id="UP000095284"/>
    </source>
</evidence>
<feature type="transmembrane region" description="Helical" evidence="1">
    <location>
        <begin position="229"/>
        <end position="249"/>
    </location>
</feature>
<reference evidence="3" key="2">
    <citation type="submission" date="2020-08" db="EMBL/GenBank/DDBJ databases">
        <authorList>
            <person name="Kikuchi T."/>
        </authorList>
    </citation>
    <scope>NUCLEOTIDE SEQUENCE</scope>
    <source>
        <strain evidence="2">Ka4C1</strain>
    </source>
</reference>
<dbReference type="EMBL" id="CAJFCV020000003">
    <property type="protein sequence ID" value="CAG9105175.1"/>
    <property type="molecule type" value="Genomic_DNA"/>
</dbReference>
<keyword evidence="5" id="KW-1185">Reference proteome</keyword>
<dbReference type="Proteomes" id="UP000659654">
    <property type="component" value="Unassembled WGS sequence"/>
</dbReference>
<evidence type="ECO:0000313" key="5">
    <source>
        <dbReference type="Proteomes" id="UP000659654"/>
    </source>
</evidence>
<proteinExistence type="predicted"/>
<evidence type="ECO:0000256" key="1">
    <source>
        <dbReference type="SAM" id="Phobius"/>
    </source>
</evidence>
<dbReference type="AlphaFoldDB" id="A0A1I7RV27"/>
<feature type="transmembrane region" description="Helical" evidence="1">
    <location>
        <begin position="261"/>
        <end position="281"/>
    </location>
</feature>
<sequence>MFEHGIHCGVYDQGPAVYTEQAERSEYALQLFVSATVHVALQLLFIFYVIGCRRCEDDGNKLMVLISFFSIIILTISGPVAAWISEKNVKYCDGVVLMEILGYLLTMSWIIYTSLLTIYGWYVTTRILRRKTYLHGRRLFLAIGGALLVSSLALSSDPPIYSATFGFWDYNPFLEFEDTTVSGGHEVIYLYNVFVCLAMGAMIVFWFMKRENVPGPNHIDLNNTQDYQFFVFMGVYFSITIIIGTILFTDGTCKEGENFCQIFHLLASFGFGSNVVYSIILSRPLRTFFRRITRKSPIYASDSYISSDTATNKTTATDASHQNPANYHNNPV</sequence>
<dbReference type="EMBL" id="CAJFDI010000003">
    <property type="protein sequence ID" value="CAD5219695.1"/>
    <property type="molecule type" value="Genomic_DNA"/>
</dbReference>